<dbReference type="GO" id="GO:0003677">
    <property type="term" value="F:DNA binding"/>
    <property type="evidence" value="ECO:0007669"/>
    <property type="project" value="InterPro"/>
</dbReference>
<feature type="domain" description="Tyr recombinase" evidence="2">
    <location>
        <begin position="1"/>
        <end position="65"/>
    </location>
</feature>
<dbReference type="InterPro" id="IPR002104">
    <property type="entry name" value="Integrase_catalytic"/>
</dbReference>
<proteinExistence type="predicted"/>
<keyword evidence="4" id="KW-1185">Reference proteome</keyword>
<dbReference type="GO" id="GO:0006310">
    <property type="term" value="P:DNA recombination"/>
    <property type="evidence" value="ECO:0007669"/>
    <property type="project" value="UniProtKB-KW"/>
</dbReference>
<protein>
    <recommendedName>
        <fullName evidence="2">Tyr recombinase domain-containing protein</fullName>
    </recommendedName>
</protein>
<dbReference type="CDD" id="cd00397">
    <property type="entry name" value="DNA_BRE_C"/>
    <property type="match status" value="1"/>
</dbReference>
<evidence type="ECO:0000313" key="4">
    <source>
        <dbReference type="Proteomes" id="UP000005273"/>
    </source>
</evidence>
<dbReference type="STRING" id="592015.HMPREF1705_03329"/>
<dbReference type="AlphaFoldDB" id="A0A0T5XCJ6"/>
<dbReference type="EMBL" id="ACJX03000001">
    <property type="protein sequence ID" value="KRT36067.1"/>
    <property type="molecule type" value="Genomic_DNA"/>
</dbReference>
<dbReference type="Pfam" id="PF00589">
    <property type="entry name" value="Phage_integrase"/>
    <property type="match status" value="1"/>
</dbReference>
<organism evidence="3 4">
    <name type="scientific">Acetomicrobium hydrogeniformans ATCC BAA-1850</name>
    <dbReference type="NCBI Taxonomy" id="592015"/>
    <lineage>
        <taxon>Bacteria</taxon>
        <taxon>Thermotogati</taxon>
        <taxon>Synergistota</taxon>
        <taxon>Synergistia</taxon>
        <taxon>Synergistales</taxon>
        <taxon>Acetomicrobiaceae</taxon>
        <taxon>Acetomicrobium</taxon>
    </lineage>
</organism>
<dbReference type="Proteomes" id="UP000005273">
    <property type="component" value="Unassembled WGS sequence"/>
</dbReference>
<name>A0A0T5XCJ6_9BACT</name>
<comment type="caution">
    <text evidence="3">The sequence shown here is derived from an EMBL/GenBank/DDBJ whole genome shotgun (WGS) entry which is preliminary data.</text>
</comment>
<keyword evidence="1" id="KW-0233">DNA recombination</keyword>
<sequence>MQKNYAPKLGLKRLSPYDLRHDAALYFLRNGMNPFALQAIMGHSNLETTKHYIALVEADIREAQEKASPVKRLIGKNKRVR</sequence>
<dbReference type="InterPro" id="IPR013762">
    <property type="entry name" value="Integrase-like_cat_sf"/>
</dbReference>
<dbReference type="PROSITE" id="PS51898">
    <property type="entry name" value="TYR_RECOMBINASE"/>
    <property type="match status" value="1"/>
</dbReference>
<dbReference type="InterPro" id="IPR011010">
    <property type="entry name" value="DNA_brk_join_enz"/>
</dbReference>
<accession>A0A0T5XCJ6</accession>
<reference evidence="4" key="1">
    <citation type="submission" date="2012-09" db="EMBL/GenBank/DDBJ databases">
        <authorList>
            <person name="Weinstock G."/>
            <person name="Sodergren E."/>
            <person name="Clifton S."/>
            <person name="Fulton L."/>
            <person name="Fulton B."/>
            <person name="Courtney L."/>
            <person name="Fronick C."/>
            <person name="Harrison M."/>
            <person name="Strong C."/>
            <person name="Farmer C."/>
            <person name="Delehaunty K."/>
            <person name="Markovic C."/>
            <person name="Hall O."/>
            <person name="Minx P."/>
            <person name="Tomlinson C."/>
            <person name="Mitreva M."/>
            <person name="Nelson J."/>
            <person name="Hou S."/>
            <person name="Wollam A."/>
            <person name="Pepin K.H."/>
            <person name="Johnson M."/>
            <person name="Bhonagiri V."/>
            <person name="Nash W.E."/>
            <person name="Suruliraj S."/>
            <person name="Warren W."/>
            <person name="Chinwalla A."/>
            <person name="Mardis E.R."/>
            <person name="Wilson R.K."/>
        </authorList>
    </citation>
    <scope>NUCLEOTIDE SEQUENCE [LARGE SCALE GENOMIC DNA]</scope>
    <source>
        <strain evidence="4">OS1</strain>
    </source>
</reference>
<evidence type="ECO:0000259" key="2">
    <source>
        <dbReference type="PROSITE" id="PS51898"/>
    </source>
</evidence>
<gene>
    <name evidence="3" type="ORF">HMPREF1705_03329</name>
</gene>
<dbReference type="SUPFAM" id="SSF56349">
    <property type="entry name" value="DNA breaking-rejoining enzymes"/>
    <property type="match status" value="1"/>
</dbReference>
<dbReference type="Gene3D" id="1.10.443.10">
    <property type="entry name" value="Intergrase catalytic core"/>
    <property type="match status" value="1"/>
</dbReference>
<evidence type="ECO:0000313" key="3">
    <source>
        <dbReference type="EMBL" id="KRT36067.1"/>
    </source>
</evidence>
<dbReference type="GO" id="GO:0015074">
    <property type="term" value="P:DNA integration"/>
    <property type="evidence" value="ECO:0007669"/>
    <property type="project" value="InterPro"/>
</dbReference>
<evidence type="ECO:0000256" key="1">
    <source>
        <dbReference type="ARBA" id="ARBA00023172"/>
    </source>
</evidence>
<dbReference type="eggNOG" id="COG4974">
    <property type="taxonomic scope" value="Bacteria"/>
</dbReference>